<evidence type="ECO:0000313" key="2">
    <source>
        <dbReference type="EMBL" id="PSL06064.1"/>
    </source>
</evidence>
<sequence>MLHGASRPVTISSPLVGTTGPPGTGVLVDGVDGARLACGGVVAGDEFVAGGELVVRAGGEVLDVSSSPPAQEAAVSVTTRTSAARRMGTGPS</sequence>
<comment type="caution">
    <text evidence="2">The sequence shown here is derived from an EMBL/GenBank/DDBJ whole genome shotgun (WGS) entry which is preliminary data.</text>
</comment>
<accession>A0A2P8E9D8</accession>
<evidence type="ECO:0000313" key="3">
    <source>
        <dbReference type="Proteomes" id="UP000243528"/>
    </source>
</evidence>
<protein>
    <submittedName>
        <fullName evidence="2">Uncharacterized protein</fullName>
    </submittedName>
</protein>
<dbReference type="EMBL" id="PYGE01000003">
    <property type="protein sequence ID" value="PSL06064.1"/>
    <property type="molecule type" value="Genomic_DNA"/>
</dbReference>
<feature type="compositionally biased region" description="Low complexity" evidence="1">
    <location>
        <begin position="73"/>
        <end position="86"/>
    </location>
</feature>
<evidence type="ECO:0000256" key="1">
    <source>
        <dbReference type="SAM" id="MobiDB-lite"/>
    </source>
</evidence>
<proteinExistence type="predicted"/>
<reference evidence="2 3" key="1">
    <citation type="submission" date="2018-03" db="EMBL/GenBank/DDBJ databases">
        <title>Genomic Encyclopedia of Archaeal and Bacterial Type Strains, Phase II (KMG-II): from individual species to whole genera.</title>
        <authorList>
            <person name="Goeker M."/>
        </authorList>
    </citation>
    <scope>NUCLEOTIDE SEQUENCE [LARGE SCALE GENOMIC DNA]</scope>
    <source>
        <strain evidence="2 3">DSM 45211</strain>
    </source>
</reference>
<feature type="region of interest" description="Disordered" evidence="1">
    <location>
        <begin position="65"/>
        <end position="92"/>
    </location>
</feature>
<feature type="region of interest" description="Disordered" evidence="1">
    <location>
        <begin position="1"/>
        <end position="22"/>
    </location>
</feature>
<dbReference type="Proteomes" id="UP000243528">
    <property type="component" value="Unassembled WGS sequence"/>
</dbReference>
<dbReference type="AlphaFoldDB" id="A0A2P8E9D8"/>
<keyword evidence="3" id="KW-1185">Reference proteome</keyword>
<organism evidence="2 3">
    <name type="scientific">Haloactinopolyspora alba</name>
    <dbReference type="NCBI Taxonomy" id="648780"/>
    <lineage>
        <taxon>Bacteria</taxon>
        <taxon>Bacillati</taxon>
        <taxon>Actinomycetota</taxon>
        <taxon>Actinomycetes</taxon>
        <taxon>Jiangellales</taxon>
        <taxon>Jiangellaceae</taxon>
        <taxon>Haloactinopolyspora</taxon>
    </lineage>
</organism>
<gene>
    <name evidence="2" type="ORF">CLV30_103219</name>
</gene>
<name>A0A2P8E9D8_9ACTN</name>